<feature type="compositionally biased region" description="Low complexity" evidence="1">
    <location>
        <begin position="267"/>
        <end position="284"/>
    </location>
</feature>
<name>A0A2U3E8Z7_PURLI</name>
<gene>
    <name evidence="2" type="ORF">PCL_12336</name>
</gene>
<dbReference type="Proteomes" id="UP000245956">
    <property type="component" value="Unassembled WGS sequence"/>
</dbReference>
<evidence type="ECO:0000256" key="1">
    <source>
        <dbReference type="SAM" id="MobiDB-lite"/>
    </source>
</evidence>
<proteinExistence type="predicted"/>
<reference evidence="2 3" key="1">
    <citation type="journal article" date="2016" name="Front. Microbiol.">
        <title>Genome and transcriptome sequences reveal the specific parasitism of the nematophagous Purpureocillium lilacinum 36-1.</title>
        <authorList>
            <person name="Xie J."/>
            <person name="Li S."/>
            <person name="Mo C."/>
            <person name="Xiao X."/>
            <person name="Peng D."/>
            <person name="Wang G."/>
            <person name="Xiao Y."/>
        </authorList>
    </citation>
    <scope>NUCLEOTIDE SEQUENCE [LARGE SCALE GENOMIC DNA]</scope>
    <source>
        <strain evidence="2 3">36-1</strain>
    </source>
</reference>
<evidence type="ECO:0000313" key="3">
    <source>
        <dbReference type="Proteomes" id="UP000245956"/>
    </source>
</evidence>
<dbReference type="AlphaFoldDB" id="A0A2U3E8Z7"/>
<organism evidence="2 3">
    <name type="scientific">Purpureocillium lilacinum</name>
    <name type="common">Paecilomyces lilacinus</name>
    <dbReference type="NCBI Taxonomy" id="33203"/>
    <lineage>
        <taxon>Eukaryota</taxon>
        <taxon>Fungi</taxon>
        <taxon>Dikarya</taxon>
        <taxon>Ascomycota</taxon>
        <taxon>Pezizomycotina</taxon>
        <taxon>Sordariomycetes</taxon>
        <taxon>Hypocreomycetidae</taxon>
        <taxon>Hypocreales</taxon>
        <taxon>Ophiocordycipitaceae</taxon>
        <taxon>Purpureocillium</taxon>
    </lineage>
</organism>
<dbReference type="EMBL" id="LCWV01000008">
    <property type="protein sequence ID" value="PWI70968.1"/>
    <property type="molecule type" value="Genomic_DNA"/>
</dbReference>
<sequence>MPDDSFHRSTLTGCCPVPHVPPIYRRSPFFGTARGEREQHQQGPQADWEHWSSMCEKKAIYDPETRQSAGHVCLRPAALCVQDSSNVCAQSVKPSRGSLAVGRRPVPFGTSSSDTQARYVLCLCPVSFCGGSGALVSCRGPPEGRRASPFAWAVLAAAGALASTLRAAMDLGGLARAARFSGRYLVLVGVLASPPSPSLIPLKAGGVDRLRDGLDSPAATLRPLSLLSPPLQPGLGAFPSRVPLLGPTACRLTISLCQPDKTISSSAPTTRGPARARARAQSPEARPPPAFIINLLHGTYTPPGPPPLQSTPTHLHARPGASAPPPWPPSLSPPGCASAGLSRVLN</sequence>
<feature type="compositionally biased region" description="Low complexity" evidence="1">
    <location>
        <begin position="310"/>
        <end position="321"/>
    </location>
</feature>
<feature type="compositionally biased region" description="Pro residues" evidence="1">
    <location>
        <begin position="322"/>
        <end position="332"/>
    </location>
</feature>
<comment type="caution">
    <text evidence="2">The sequence shown here is derived from an EMBL/GenBank/DDBJ whole genome shotgun (WGS) entry which is preliminary data.</text>
</comment>
<feature type="region of interest" description="Disordered" evidence="1">
    <location>
        <begin position="261"/>
        <end position="346"/>
    </location>
</feature>
<protein>
    <submittedName>
        <fullName evidence="2">Uncharacterized protein</fullName>
    </submittedName>
</protein>
<accession>A0A2U3E8Z7</accession>
<evidence type="ECO:0000313" key="2">
    <source>
        <dbReference type="EMBL" id="PWI70968.1"/>
    </source>
</evidence>